<sequence length="187" mass="19661">MLADGHIPEGDLCRSRTDADVGATLADVLARELTGYVVFEPQGSILLGDDERAVVTFEAGVPVLAYHPGSDAGGAAALDALTGELFHAELYELPASALAAAHRVDEFRVAPTAPARRLAGDDALVERTRAAAPDERVSEEDAPSAVEAFLADTEGIEAIREEARAEARSRAAEWGLTGQLDDSEEGH</sequence>
<dbReference type="Proteomes" id="UP000199170">
    <property type="component" value="Unassembled WGS sequence"/>
</dbReference>
<dbReference type="Pfam" id="PF26239">
    <property type="entry name" value="DUF8054"/>
    <property type="match status" value="1"/>
</dbReference>
<organism evidence="3 4">
    <name type="scientific">Halobellus clavatus</name>
    <dbReference type="NCBI Taxonomy" id="660517"/>
    <lineage>
        <taxon>Archaea</taxon>
        <taxon>Methanobacteriati</taxon>
        <taxon>Methanobacteriota</taxon>
        <taxon>Stenosarchaea group</taxon>
        <taxon>Halobacteria</taxon>
        <taxon>Halobacteriales</taxon>
        <taxon>Haloferacaceae</taxon>
        <taxon>Halobellus</taxon>
    </lineage>
</organism>
<keyword evidence="4" id="KW-1185">Reference proteome</keyword>
<dbReference type="STRING" id="660517.SAMN04487946_101279"/>
<feature type="domain" description="DUF8054" evidence="2">
    <location>
        <begin position="6"/>
        <end position="176"/>
    </location>
</feature>
<evidence type="ECO:0000259" key="2">
    <source>
        <dbReference type="Pfam" id="PF26239"/>
    </source>
</evidence>
<proteinExistence type="predicted"/>
<dbReference type="EMBL" id="FNPB01000001">
    <property type="protein sequence ID" value="SDX59504.1"/>
    <property type="molecule type" value="Genomic_DNA"/>
</dbReference>
<dbReference type="InterPro" id="IPR058367">
    <property type="entry name" value="DUF8054"/>
</dbReference>
<protein>
    <recommendedName>
        <fullName evidence="2">DUF8054 domain-containing protein</fullName>
    </recommendedName>
</protein>
<evidence type="ECO:0000256" key="1">
    <source>
        <dbReference type="SAM" id="MobiDB-lite"/>
    </source>
</evidence>
<accession>A0A1H3D144</accession>
<name>A0A1H3D144_9EURY</name>
<gene>
    <name evidence="3" type="ORF">SAMN04487946_101279</name>
</gene>
<evidence type="ECO:0000313" key="3">
    <source>
        <dbReference type="EMBL" id="SDX59504.1"/>
    </source>
</evidence>
<evidence type="ECO:0000313" key="4">
    <source>
        <dbReference type="Proteomes" id="UP000199170"/>
    </source>
</evidence>
<dbReference type="AlphaFoldDB" id="A0A1H3D144"/>
<feature type="region of interest" description="Disordered" evidence="1">
    <location>
        <begin position="163"/>
        <end position="187"/>
    </location>
</feature>
<dbReference type="RefSeq" id="WP_089764319.1">
    <property type="nucleotide sequence ID" value="NZ_FNPB01000001.1"/>
</dbReference>
<dbReference type="OrthoDB" id="267121at2157"/>
<reference evidence="4" key="1">
    <citation type="submission" date="2016-10" db="EMBL/GenBank/DDBJ databases">
        <authorList>
            <person name="Varghese N."/>
            <person name="Submissions S."/>
        </authorList>
    </citation>
    <scope>NUCLEOTIDE SEQUENCE [LARGE SCALE GENOMIC DNA]</scope>
    <source>
        <strain evidence="4">CGMCC 1.10118</strain>
    </source>
</reference>